<feature type="region of interest" description="Disordered" evidence="1">
    <location>
        <begin position="31"/>
        <end position="81"/>
    </location>
</feature>
<dbReference type="AlphaFoldDB" id="A0AAD6WGL2"/>
<dbReference type="InterPro" id="IPR044952">
    <property type="entry name" value="SUV2"/>
</dbReference>
<dbReference type="EMBL" id="JAQIZT010000001">
    <property type="protein sequence ID" value="KAJ7011076.1"/>
    <property type="molecule type" value="Genomic_DNA"/>
</dbReference>
<comment type="caution">
    <text evidence="2">The sequence shown here is derived from an EMBL/GenBank/DDBJ whole genome shotgun (WGS) entry which is preliminary data.</text>
</comment>
<evidence type="ECO:0000313" key="2">
    <source>
        <dbReference type="EMBL" id="KAJ7011076.1"/>
    </source>
</evidence>
<evidence type="ECO:0000313" key="3">
    <source>
        <dbReference type="Proteomes" id="UP001164929"/>
    </source>
</evidence>
<feature type="compositionally biased region" description="Polar residues" evidence="1">
    <location>
        <begin position="68"/>
        <end position="77"/>
    </location>
</feature>
<feature type="compositionally biased region" description="Low complexity" evidence="1">
    <location>
        <begin position="32"/>
        <end position="58"/>
    </location>
</feature>
<name>A0AAD6WGL2_9ROSI</name>
<reference evidence="2 3" key="1">
    <citation type="journal article" date="2023" name="Mol. Ecol. Resour.">
        <title>Chromosome-level genome assembly of a triploid poplar Populus alba 'Berolinensis'.</title>
        <authorList>
            <person name="Chen S."/>
            <person name="Yu Y."/>
            <person name="Wang X."/>
            <person name="Wang S."/>
            <person name="Zhang T."/>
            <person name="Zhou Y."/>
            <person name="He R."/>
            <person name="Meng N."/>
            <person name="Wang Y."/>
            <person name="Liu W."/>
            <person name="Liu Z."/>
            <person name="Liu J."/>
            <person name="Guo Q."/>
            <person name="Huang H."/>
            <person name="Sederoff R.R."/>
            <person name="Wang G."/>
            <person name="Qu G."/>
            <person name="Chen S."/>
        </authorList>
    </citation>
    <scope>NUCLEOTIDE SEQUENCE [LARGE SCALE GENOMIC DNA]</scope>
    <source>
        <strain evidence="2">SC-2020</strain>
    </source>
</reference>
<accession>A0AAD6WGL2</accession>
<keyword evidence="3" id="KW-1185">Reference proteome</keyword>
<proteinExistence type="predicted"/>
<evidence type="ECO:0000256" key="1">
    <source>
        <dbReference type="SAM" id="MobiDB-lite"/>
    </source>
</evidence>
<feature type="region of interest" description="Disordered" evidence="1">
    <location>
        <begin position="171"/>
        <end position="194"/>
    </location>
</feature>
<sequence length="778" mass="86658">MKEREGEGEGEGFEEWDADFLDQLIQVEELALSSQLPSSSESPLPPTTTTTTTTTKLPYLPPPQQLQHDYQNNSISYSPPRELSQRPIEFSINNNSSSITFDRFCNGFSHSAPSTSASKHNAKDLEIDRLKEQECFELKKDRRKRDEQIKSLYADTEEKDVHIHSRKKTNFGRERGDHSKGAHGISQHSESAKPLEGQIDIASTSKAIGVQTERSIDFTKVELKNDSPSHPELSEMLLGIWGSTSEQQLRRNLISKLFMTCPTDFQVLFGCMSMNMNMSSKVQMDYLQDESSSHAALQYHMCSFPASEAAKVSHLYSVLTKACLDFPWMSPLIILSIQLACFLFDSSILQINNGVLQLEALFRSLLDFCDVTHVAILSSSLHILLAFLKQLLSLGAKWGGSLHNILLAKGLGTLFSAYLCTLLRDNIKIEGLCSRDSVEGQDLFSMISYEASNVGCSLLGIKSFYPKHLCKKRCWNAEISLLLSSVNWVLLLEMMLQIAVRNTEECVRLEAVSIMNVILMSSNAQTEMEKFGQSPIFESIAQLLKGEAGLRVQKEALHLLFLLLNCSKLLSIFCSGCKEEEIADSTNNKKNTSTPEGFSSILVGLAECIACSGNSIQDIELRKRAIIMLAFLASSGKSGFEIMATHKLRGETNFLMLILQVLVSEMNVEASAEPARSIKARTSLIREALILLNRLVSNSGYSAIVLRILTARRDMATLTIDIASRLSQEDQSLRLSDVNGHVKESEIVELGQAFKKRVFAYLGDKISLKKPDIMVQIN</sequence>
<protein>
    <submittedName>
        <fullName evidence="2">Protein SENSITIVE TO UV 2-like isoform X1</fullName>
    </submittedName>
</protein>
<dbReference type="PANTHER" id="PTHR35761:SF1">
    <property type="entry name" value="PROTEIN SENSITIVE TO UV 2"/>
    <property type="match status" value="1"/>
</dbReference>
<feature type="compositionally biased region" description="Basic and acidic residues" evidence="1">
    <location>
        <begin position="171"/>
        <end position="180"/>
    </location>
</feature>
<dbReference type="PANTHER" id="PTHR35761">
    <property type="entry name" value="ATR INTERACTING PROTEIN"/>
    <property type="match status" value="1"/>
</dbReference>
<dbReference type="Proteomes" id="UP001164929">
    <property type="component" value="Chromosome 1"/>
</dbReference>
<gene>
    <name evidence="2" type="ORF">NC653_001496</name>
</gene>
<dbReference type="GO" id="GO:0006974">
    <property type="term" value="P:DNA damage response"/>
    <property type="evidence" value="ECO:0007669"/>
    <property type="project" value="InterPro"/>
</dbReference>
<organism evidence="2 3">
    <name type="scientific">Populus alba x Populus x berolinensis</name>
    <dbReference type="NCBI Taxonomy" id="444605"/>
    <lineage>
        <taxon>Eukaryota</taxon>
        <taxon>Viridiplantae</taxon>
        <taxon>Streptophyta</taxon>
        <taxon>Embryophyta</taxon>
        <taxon>Tracheophyta</taxon>
        <taxon>Spermatophyta</taxon>
        <taxon>Magnoliopsida</taxon>
        <taxon>eudicotyledons</taxon>
        <taxon>Gunneridae</taxon>
        <taxon>Pentapetalae</taxon>
        <taxon>rosids</taxon>
        <taxon>fabids</taxon>
        <taxon>Malpighiales</taxon>
        <taxon>Salicaceae</taxon>
        <taxon>Saliceae</taxon>
        <taxon>Populus</taxon>
    </lineage>
</organism>